<dbReference type="Pfam" id="PF25881">
    <property type="entry name" value="HH_YBHG"/>
    <property type="match status" value="1"/>
</dbReference>
<evidence type="ECO:0000313" key="7">
    <source>
        <dbReference type="EMBL" id="MFA9460200.1"/>
    </source>
</evidence>
<dbReference type="SUPFAM" id="SSF111369">
    <property type="entry name" value="HlyD-like secretion proteins"/>
    <property type="match status" value="2"/>
</dbReference>
<dbReference type="RefSeq" id="WP_373654984.1">
    <property type="nucleotide sequence ID" value="NZ_JBGUAW010000003.1"/>
</dbReference>
<feature type="transmembrane region" description="Helical" evidence="4">
    <location>
        <begin position="7"/>
        <end position="25"/>
    </location>
</feature>
<evidence type="ECO:0000313" key="8">
    <source>
        <dbReference type="Proteomes" id="UP001575181"/>
    </source>
</evidence>
<comment type="subcellular location">
    <subcellularLocation>
        <location evidence="1">Cell envelope</location>
    </subcellularLocation>
</comment>
<name>A0ABV4TUD9_9GAMM</name>
<comment type="caution">
    <text evidence="7">The sequence shown here is derived from an EMBL/GenBank/DDBJ whole genome shotgun (WGS) entry which is preliminary data.</text>
</comment>
<evidence type="ECO:0000256" key="3">
    <source>
        <dbReference type="SAM" id="Coils"/>
    </source>
</evidence>
<proteinExistence type="predicted"/>
<dbReference type="Proteomes" id="UP001575181">
    <property type="component" value="Unassembled WGS sequence"/>
</dbReference>
<feature type="coiled-coil region" evidence="3">
    <location>
        <begin position="79"/>
        <end position="170"/>
    </location>
</feature>
<dbReference type="Gene3D" id="1.10.287.470">
    <property type="entry name" value="Helix hairpin bin"/>
    <property type="match status" value="2"/>
</dbReference>
<dbReference type="InterPro" id="IPR058792">
    <property type="entry name" value="Beta-barrel_RND_2"/>
</dbReference>
<protein>
    <submittedName>
        <fullName evidence="7">Efflux RND transporter periplasmic adaptor subunit</fullName>
    </submittedName>
</protein>
<dbReference type="InterPro" id="IPR050465">
    <property type="entry name" value="UPF0194_transport"/>
</dbReference>
<evidence type="ECO:0000256" key="2">
    <source>
        <dbReference type="ARBA" id="ARBA00023054"/>
    </source>
</evidence>
<feature type="domain" description="CusB-like beta-barrel" evidence="6">
    <location>
        <begin position="243"/>
        <end position="293"/>
    </location>
</feature>
<keyword evidence="8" id="KW-1185">Reference proteome</keyword>
<organism evidence="7 8">
    <name type="scientific">Thiohalorhabdus methylotrophus</name>
    <dbReference type="NCBI Taxonomy" id="3242694"/>
    <lineage>
        <taxon>Bacteria</taxon>
        <taxon>Pseudomonadati</taxon>
        <taxon>Pseudomonadota</taxon>
        <taxon>Gammaproteobacteria</taxon>
        <taxon>Thiohalorhabdales</taxon>
        <taxon>Thiohalorhabdaceae</taxon>
        <taxon>Thiohalorhabdus</taxon>
    </lineage>
</organism>
<dbReference type="EMBL" id="JBGUAW010000003">
    <property type="protein sequence ID" value="MFA9460200.1"/>
    <property type="molecule type" value="Genomic_DNA"/>
</dbReference>
<dbReference type="InterPro" id="IPR059052">
    <property type="entry name" value="HH_YbhG-like"/>
</dbReference>
<feature type="domain" description="YbhG-like alpha-helical hairpin" evidence="5">
    <location>
        <begin position="79"/>
        <end position="196"/>
    </location>
</feature>
<keyword evidence="4" id="KW-1133">Transmembrane helix</keyword>
<reference evidence="7 8" key="1">
    <citation type="submission" date="2024-08" db="EMBL/GenBank/DDBJ databases">
        <title>Whole-genome sequencing of halo(alkali)philic microorganisms from hypersaline lakes.</title>
        <authorList>
            <person name="Sorokin D.Y."/>
            <person name="Merkel A.Y."/>
            <person name="Messina E."/>
            <person name="Yakimov M."/>
        </authorList>
    </citation>
    <scope>NUCLEOTIDE SEQUENCE [LARGE SCALE GENOMIC DNA]</scope>
    <source>
        <strain evidence="7 8">Cl-TMA</strain>
    </source>
</reference>
<keyword evidence="2 3" id="KW-0175">Coiled coil</keyword>
<sequence length="340" mass="37829">MPRALRYLLPLLLLGAAGGGLYWYLQTPESGQNGPITLYGDVDIREAELAFPLSARIARVPVEEGDRVKAGDLLAVLDRERLRQAAAEARGRMEAAKAELEALEAGSRPAEIRRARAETEAAEATANLARQALERLRNLADERFVPQQRLDDAEAELAASRARLRAARQSLALLEEGPRKEDIRAARARSRATEAEYRRRRKELADARLQAPAAGIIRNRLMEPGEVATPQTPVLTLARRDRIWVRAFLPEPQLGRVRPGMAAEIHTDTYPDRSFPARVGHISPTAEFTPKTVETTEIRPELVYRTRINACKPYPELRLGMPVTVVIRPEVAGKRAEPCP</sequence>
<dbReference type="PANTHER" id="PTHR32347">
    <property type="entry name" value="EFFLUX SYSTEM COMPONENT YKNX-RELATED"/>
    <property type="match status" value="1"/>
</dbReference>
<dbReference type="Pfam" id="PF25954">
    <property type="entry name" value="Beta-barrel_RND_2"/>
    <property type="match status" value="1"/>
</dbReference>
<evidence type="ECO:0000256" key="1">
    <source>
        <dbReference type="ARBA" id="ARBA00004196"/>
    </source>
</evidence>
<dbReference type="Gene3D" id="2.40.30.170">
    <property type="match status" value="1"/>
</dbReference>
<evidence type="ECO:0000259" key="5">
    <source>
        <dbReference type="Pfam" id="PF25881"/>
    </source>
</evidence>
<evidence type="ECO:0000256" key="4">
    <source>
        <dbReference type="SAM" id="Phobius"/>
    </source>
</evidence>
<keyword evidence="4" id="KW-0812">Transmembrane</keyword>
<accession>A0ABV4TUD9</accession>
<evidence type="ECO:0000259" key="6">
    <source>
        <dbReference type="Pfam" id="PF25954"/>
    </source>
</evidence>
<dbReference type="PANTHER" id="PTHR32347:SF23">
    <property type="entry name" value="BLL5650 PROTEIN"/>
    <property type="match status" value="1"/>
</dbReference>
<keyword evidence="4" id="KW-0472">Membrane</keyword>
<gene>
    <name evidence="7" type="ORF">ACERLL_05110</name>
</gene>
<dbReference type="Gene3D" id="2.40.50.100">
    <property type="match status" value="1"/>
</dbReference>